<proteinExistence type="predicted"/>
<dbReference type="InterPro" id="IPR012495">
    <property type="entry name" value="TadE-like_dom"/>
</dbReference>
<dbReference type="KEGG" id="bmei:Spa11_15390"/>
<dbReference type="RefSeq" id="WP_145110144.1">
    <property type="nucleotide sequence ID" value="NZ_CP036349.1"/>
</dbReference>
<name>A0A518K6B8_9BACT</name>
<dbReference type="AlphaFoldDB" id="A0A518K6B8"/>
<keyword evidence="1" id="KW-1133">Transmembrane helix</keyword>
<dbReference type="Proteomes" id="UP000316426">
    <property type="component" value="Chromosome"/>
</dbReference>
<keyword evidence="1" id="KW-0472">Membrane</keyword>
<sequence length="141" mass="15543">MTRPRFRRRSNRSRDSRRWGIEVAELAISLPVLTIITFGTLETCQLLFTKQSLAVAAYEAGRVAARPDGTTESTLNRFNQIATARRLQGANFTMTPADLNGVAVGESIRIDVTAPVSSNNSTHLVLFNIPDIVESVVVIRE</sequence>
<accession>A0A518K6B8</accession>
<evidence type="ECO:0000313" key="4">
    <source>
        <dbReference type="Proteomes" id="UP000316426"/>
    </source>
</evidence>
<dbReference type="EMBL" id="CP036349">
    <property type="protein sequence ID" value="QDV73343.1"/>
    <property type="molecule type" value="Genomic_DNA"/>
</dbReference>
<keyword evidence="4" id="KW-1185">Reference proteome</keyword>
<dbReference type="Pfam" id="PF07811">
    <property type="entry name" value="TadE"/>
    <property type="match status" value="1"/>
</dbReference>
<keyword evidence="1" id="KW-0812">Transmembrane</keyword>
<organism evidence="3 4">
    <name type="scientific">Botrimarina mediterranea</name>
    <dbReference type="NCBI Taxonomy" id="2528022"/>
    <lineage>
        <taxon>Bacteria</taxon>
        <taxon>Pseudomonadati</taxon>
        <taxon>Planctomycetota</taxon>
        <taxon>Planctomycetia</taxon>
        <taxon>Pirellulales</taxon>
        <taxon>Lacipirellulaceae</taxon>
        <taxon>Botrimarina</taxon>
    </lineage>
</organism>
<gene>
    <name evidence="3" type="ORF">Spa11_15390</name>
</gene>
<evidence type="ECO:0000313" key="3">
    <source>
        <dbReference type="EMBL" id="QDV73343.1"/>
    </source>
</evidence>
<evidence type="ECO:0000259" key="2">
    <source>
        <dbReference type="Pfam" id="PF07811"/>
    </source>
</evidence>
<reference evidence="3 4" key="1">
    <citation type="submission" date="2019-02" db="EMBL/GenBank/DDBJ databases">
        <title>Deep-cultivation of Planctomycetes and their phenomic and genomic characterization uncovers novel biology.</title>
        <authorList>
            <person name="Wiegand S."/>
            <person name="Jogler M."/>
            <person name="Boedeker C."/>
            <person name="Pinto D."/>
            <person name="Vollmers J."/>
            <person name="Rivas-Marin E."/>
            <person name="Kohn T."/>
            <person name="Peeters S.H."/>
            <person name="Heuer A."/>
            <person name="Rast P."/>
            <person name="Oberbeckmann S."/>
            <person name="Bunk B."/>
            <person name="Jeske O."/>
            <person name="Meyerdierks A."/>
            <person name="Storesund J.E."/>
            <person name="Kallscheuer N."/>
            <person name="Luecker S."/>
            <person name="Lage O.M."/>
            <person name="Pohl T."/>
            <person name="Merkel B.J."/>
            <person name="Hornburger P."/>
            <person name="Mueller R.-W."/>
            <person name="Bruemmer F."/>
            <person name="Labrenz M."/>
            <person name="Spormann A.M."/>
            <person name="Op den Camp H."/>
            <person name="Overmann J."/>
            <person name="Amann R."/>
            <person name="Jetten M.S.M."/>
            <person name="Mascher T."/>
            <person name="Medema M.H."/>
            <person name="Devos D.P."/>
            <person name="Kaster A.-K."/>
            <person name="Ovreas L."/>
            <person name="Rohde M."/>
            <person name="Galperin M.Y."/>
            <person name="Jogler C."/>
        </authorList>
    </citation>
    <scope>NUCLEOTIDE SEQUENCE [LARGE SCALE GENOMIC DNA]</scope>
    <source>
        <strain evidence="3 4">Spa11</strain>
    </source>
</reference>
<feature type="transmembrane region" description="Helical" evidence="1">
    <location>
        <begin position="21"/>
        <end position="41"/>
    </location>
</feature>
<feature type="domain" description="TadE-like" evidence="2">
    <location>
        <begin position="23"/>
        <end position="62"/>
    </location>
</feature>
<protein>
    <submittedName>
        <fullName evidence="3">TadE-like protein</fullName>
    </submittedName>
</protein>
<evidence type="ECO:0000256" key="1">
    <source>
        <dbReference type="SAM" id="Phobius"/>
    </source>
</evidence>